<sequence>MKRFLPWIAVLLVVLALVGGWLWQRMKNDVAAVAELAQELDVDVALQQVELSQGSEGKASWRLVADKANYLKDEQLVRLDNPRVIYYQEQDGSEVNVTATEGEVEQSSGDARLWPDVVIVSGPTTVYADHLFYSGETRDIDLTGNVRMKQGEMMMTAPHLIMDMKTNDIKADGGVTSLLWSEQTAVPAKERQQ</sequence>
<dbReference type="InterPro" id="IPR010664">
    <property type="entry name" value="LipoPS_assembly_LptC-rel"/>
</dbReference>
<dbReference type="GO" id="GO:0015221">
    <property type="term" value="F:lipopolysaccharide transmembrane transporter activity"/>
    <property type="evidence" value="ECO:0007669"/>
    <property type="project" value="InterPro"/>
</dbReference>
<gene>
    <name evidence="6" type="ORF">DFE_0844</name>
</gene>
<keyword evidence="1" id="KW-1003">Cell membrane</keyword>
<dbReference type="NCBIfam" id="TIGR04409">
    <property type="entry name" value="LptC_YrbK"/>
    <property type="match status" value="1"/>
</dbReference>
<dbReference type="AlphaFoldDB" id="A0A2Z6AWH6"/>
<dbReference type="InterPro" id="IPR052363">
    <property type="entry name" value="LPS_export_LptC"/>
</dbReference>
<evidence type="ECO:0000256" key="4">
    <source>
        <dbReference type="ARBA" id="ARBA00022989"/>
    </source>
</evidence>
<name>A0A2Z6AWH6_9BACT</name>
<dbReference type="Proteomes" id="UP000269883">
    <property type="component" value="Chromosome"/>
</dbReference>
<keyword evidence="3" id="KW-0812">Transmembrane</keyword>
<protein>
    <recommendedName>
        <fullName evidence="8">LPS export ABC transporter periplasmic protein LptC</fullName>
    </recommendedName>
</protein>
<keyword evidence="4" id="KW-1133">Transmembrane helix</keyword>
<keyword evidence="5" id="KW-0472">Membrane</keyword>
<dbReference type="EMBL" id="AP017378">
    <property type="protein sequence ID" value="BBD07570.1"/>
    <property type="molecule type" value="Genomic_DNA"/>
</dbReference>
<dbReference type="GO" id="GO:0005886">
    <property type="term" value="C:plasma membrane"/>
    <property type="evidence" value="ECO:0007669"/>
    <property type="project" value="InterPro"/>
</dbReference>
<evidence type="ECO:0000256" key="5">
    <source>
        <dbReference type="ARBA" id="ARBA00023136"/>
    </source>
</evidence>
<dbReference type="RefSeq" id="WP_172961630.1">
    <property type="nucleotide sequence ID" value="NZ_AP017378.1"/>
</dbReference>
<organism evidence="6 7">
    <name type="scientific">Desulfovibrio ferrophilus</name>
    <dbReference type="NCBI Taxonomy" id="241368"/>
    <lineage>
        <taxon>Bacteria</taxon>
        <taxon>Pseudomonadati</taxon>
        <taxon>Thermodesulfobacteriota</taxon>
        <taxon>Desulfovibrionia</taxon>
        <taxon>Desulfovibrionales</taxon>
        <taxon>Desulfovibrionaceae</taxon>
        <taxon>Desulfovibrio</taxon>
    </lineage>
</organism>
<accession>A0A2Z6AWH6</accession>
<evidence type="ECO:0000256" key="2">
    <source>
        <dbReference type="ARBA" id="ARBA00022519"/>
    </source>
</evidence>
<dbReference type="GO" id="GO:0017089">
    <property type="term" value="F:glycolipid transfer activity"/>
    <property type="evidence" value="ECO:0007669"/>
    <property type="project" value="TreeGrafter"/>
</dbReference>
<dbReference type="Gene3D" id="2.60.450.10">
    <property type="entry name" value="Lipopolysaccharide (LPS) transport protein A like domain"/>
    <property type="match status" value="1"/>
</dbReference>
<evidence type="ECO:0008006" key="8">
    <source>
        <dbReference type="Google" id="ProtNLM"/>
    </source>
</evidence>
<dbReference type="InterPro" id="IPR026265">
    <property type="entry name" value="LptC"/>
</dbReference>
<evidence type="ECO:0000313" key="6">
    <source>
        <dbReference type="EMBL" id="BBD07570.1"/>
    </source>
</evidence>
<keyword evidence="2" id="KW-0997">Cell inner membrane</keyword>
<dbReference type="GO" id="GO:0030288">
    <property type="term" value="C:outer membrane-bounded periplasmic space"/>
    <property type="evidence" value="ECO:0007669"/>
    <property type="project" value="TreeGrafter"/>
</dbReference>
<keyword evidence="7" id="KW-1185">Reference proteome</keyword>
<dbReference type="PANTHER" id="PTHR37481:SF1">
    <property type="entry name" value="LIPOPOLYSACCHARIDE EXPORT SYSTEM PROTEIN LPTC"/>
    <property type="match status" value="1"/>
</dbReference>
<dbReference type="Pfam" id="PF06835">
    <property type="entry name" value="LptC"/>
    <property type="match status" value="1"/>
</dbReference>
<proteinExistence type="predicted"/>
<reference evidence="6 7" key="1">
    <citation type="journal article" date="2018" name="Sci. Adv.">
        <title>Multi-heme cytochromes provide a pathway for survival in energy-limited environments.</title>
        <authorList>
            <person name="Deng X."/>
            <person name="Dohmae N."/>
            <person name="Nealson K.H."/>
            <person name="Hashimoto K."/>
            <person name="Okamoto A."/>
        </authorList>
    </citation>
    <scope>NUCLEOTIDE SEQUENCE [LARGE SCALE GENOMIC DNA]</scope>
    <source>
        <strain evidence="6 7">IS5</strain>
    </source>
</reference>
<evidence type="ECO:0000313" key="7">
    <source>
        <dbReference type="Proteomes" id="UP000269883"/>
    </source>
</evidence>
<evidence type="ECO:0000256" key="3">
    <source>
        <dbReference type="ARBA" id="ARBA00022692"/>
    </source>
</evidence>
<evidence type="ECO:0000256" key="1">
    <source>
        <dbReference type="ARBA" id="ARBA00022475"/>
    </source>
</evidence>
<dbReference type="PANTHER" id="PTHR37481">
    <property type="entry name" value="LIPOPOLYSACCHARIDE EXPORT SYSTEM PROTEIN LPTC"/>
    <property type="match status" value="1"/>
</dbReference>
<dbReference type="KEGG" id="dfl:DFE_0844"/>